<dbReference type="EMBL" id="JAUIQD010000009">
    <property type="protein sequence ID" value="KAK3339680.1"/>
    <property type="molecule type" value="Genomic_DNA"/>
</dbReference>
<proteinExistence type="predicted"/>
<accession>A0AAJ0H4W4</accession>
<organism evidence="1 2">
    <name type="scientific">Lasiosphaeria hispida</name>
    <dbReference type="NCBI Taxonomy" id="260671"/>
    <lineage>
        <taxon>Eukaryota</taxon>
        <taxon>Fungi</taxon>
        <taxon>Dikarya</taxon>
        <taxon>Ascomycota</taxon>
        <taxon>Pezizomycotina</taxon>
        <taxon>Sordariomycetes</taxon>
        <taxon>Sordariomycetidae</taxon>
        <taxon>Sordariales</taxon>
        <taxon>Lasiosphaeriaceae</taxon>
        <taxon>Lasiosphaeria</taxon>
    </lineage>
</organism>
<reference evidence="1" key="2">
    <citation type="submission" date="2023-06" db="EMBL/GenBank/DDBJ databases">
        <authorList>
            <consortium name="Lawrence Berkeley National Laboratory"/>
            <person name="Haridas S."/>
            <person name="Hensen N."/>
            <person name="Bonometti L."/>
            <person name="Westerberg I."/>
            <person name="Brannstrom I.O."/>
            <person name="Guillou S."/>
            <person name="Cros-Aarteil S."/>
            <person name="Calhoun S."/>
            <person name="Kuo A."/>
            <person name="Mondo S."/>
            <person name="Pangilinan J."/>
            <person name="Riley R."/>
            <person name="Labutti K."/>
            <person name="Andreopoulos B."/>
            <person name="Lipzen A."/>
            <person name="Chen C."/>
            <person name="Yanf M."/>
            <person name="Daum C."/>
            <person name="Ng V."/>
            <person name="Clum A."/>
            <person name="Steindorff A."/>
            <person name="Ohm R."/>
            <person name="Martin F."/>
            <person name="Silar P."/>
            <person name="Natvig D."/>
            <person name="Lalanne C."/>
            <person name="Gautier V."/>
            <person name="Ament-Velasquez S.L."/>
            <person name="Kruys A."/>
            <person name="Hutchinson M.I."/>
            <person name="Powell A.J."/>
            <person name="Barry K."/>
            <person name="Miller A.N."/>
            <person name="Grigoriev I.V."/>
            <person name="Debuchy R."/>
            <person name="Gladieux P."/>
            <person name="Thoren M.H."/>
            <person name="Johannesson H."/>
        </authorList>
    </citation>
    <scope>NUCLEOTIDE SEQUENCE</scope>
    <source>
        <strain evidence="1">CBS 955.72</strain>
    </source>
</reference>
<protein>
    <submittedName>
        <fullName evidence="1">Uncharacterized protein</fullName>
    </submittedName>
</protein>
<keyword evidence="2" id="KW-1185">Reference proteome</keyword>
<comment type="caution">
    <text evidence="1">The sequence shown here is derived from an EMBL/GenBank/DDBJ whole genome shotgun (WGS) entry which is preliminary data.</text>
</comment>
<evidence type="ECO:0000313" key="2">
    <source>
        <dbReference type="Proteomes" id="UP001275084"/>
    </source>
</evidence>
<reference evidence="1" key="1">
    <citation type="journal article" date="2023" name="Mol. Phylogenet. Evol.">
        <title>Genome-scale phylogeny and comparative genomics of the fungal order Sordariales.</title>
        <authorList>
            <person name="Hensen N."/>
            <person name="Bonometti L."/>
            <person name="Westerberg I."/>
            <person name="Brannstrom I.O."/>
            <person name="Guillou S."/>
            <person name="Cros-Aarteil S."/>
            <person name="Calhoun S."/>
            <person name="Haridas S."/>
            <person name="Kuo A."/>
            <person name="Mondo S."/>
            <person name="Pangilinan J."/>
            <person name="Riley R."/>
            <person name="LaButti K."/>
            <person name="Andreopoulos B."/>
            <person name="Lipzen A."/>
            <person name="Chen C."/>
            <person name="Yan M."/>
            <person name="Daum C."/>
            <person name="Ng V."/>
            <person name="Clum A."/>
            <person name="Steindorff A."/>
            <person name="Ohm R.A."/>
            <person name="Martin F."/>
            <person name="Silar P."/>
            <person name="Natvig D.O."/>
            <person name="Lalanne C."/>
            <person name="Gautier V."/>
            <person name="Ament-Velasquez S.L."/>
            <person name="Kruys A."/>
            <person name="Hutchinson M.I."/>
            <person name="Powell A.J."/>
            <person name="Barry K."/>
            <person name="Miller A.N."/>
            <person name="Grigoriev I.V."/>
            <person name="Debuchy R."/>
            <person name="Gladieux P."/>
            <person name="Hiltunen Thoren M."/>
            <person name="Johannesson H."/>
        </authorList>
    </citation>
    <scope>NUCLEOTIDE SEQUENCE</scope>
    <source>
        <strain evidence="1">CBS 955.72</strain>
    </source>
</reference>
<dbReference type="AlphaFoldDB" id="A0AAJ0H4W4"/>
<sequence>MLRVAIKKESAIDSYLKLWYQDLQHDFLSPQDWETLHLILSFLKPFFHVTKATKGDLATIDQVLFNMDILIQHFKKSLSTFSSNSFFSSQI</sequence>
<evidence type="ECO:0000313" key="1">
    <source>
        <dbReference type="EMBL" id="KAK3339680.1"/>
    </source>
</evidence>
<dbReference type="Proteomes" id="UP001275084">
    <property type="component" value="Unassembled WGS sequence"/>
</dbReference>
<name>A0AAJ0H4W4_9PEZI</name>
<gene>
    <name evidence="1" type="ORF">B0T25DRAFT_361450</name>
</gene>